<dbReference type="SMART" id="SM00871">
    <property type="entry name" value="AraC_E_bind"/>
    <property type="match status" value="1"/>
</dbReference>
<name>A0ABV2T6Y4_9BACT</name>
<feature type="domain" description="AraC effector-binding" evidence="1">
    <location>
        <begin position="7"/>
        <end position="168"/>
    </location>
</feature>
<evidence type="ECO:0000313" key="3">
    <source>
        <dbReference type="Proteomes" id="UP001549749"/>
    </source>
</evidence>
<accession>A0ABV2T6Y4</accession>
<proteinExistence type="predicted"/>
<dbReference type="SUPFAM" id="SSF55136">
    <property type="entry name" value="Probable bacterial effector-binding domain"/>
    <property type="match status" value="1"/>
</dbReference>
<dbReference type="InterPro" id="IPR029442">
    <property type="entry name" value="GyrI-like"/>
</dbReference>
<dbReference type="InterPro" id="IPR010499">
    <property type="entry name" value="AraC_E-bd"/>
</dbReference>
<dbReference type="Pfam" id="PF06445">
    <property type="entry name" value="GyrI-like"/>
    <property type="match status" value="1"/>
</dbReference>
<organism evidence="2 3">
    <name type="scientific">Chitinophaga defluvii</name>
    <dbReference type="NCBI Taxonomy" id="3163343"/>
    <lineage>
        <taxon>Bacteria</taxon>
        <taxon>Pseudomonadati</taxon>
        <taxon>Bacteroidota</taxon>
        <taxon>Chitinophagia</taxon>
        <taxon>Chitinophagales</taxon>
        <taxon>Chitinophagaceae</taxon>
        <taxon>Chitinophaga</taxon>
    </lineage>
</organism>
<protein>
    <submittedName>
        <fullName evidence="2">GyrI-like domain-containing protein</fullName>
    </submittedName>
</protein>
<gene>
    <name evidence="2" type="ORF">ABR189_13490</name>
</gene>
<dbReference type="InterPro" id="IPR011256">
    <property type="entry name" value="Reg_factor_effector_dom_sf"/>
</dbReference>
<dbReference type="Proteomes" id="UP001549749">
    <property type="component" value="Unassembled WGS sequence"/>
</dbReference>
<dbReference type="RefSeq" id="WP_354661030.1">
    <property type="nucleotide sequence ID" value="NZ_JBEXAC010000001.1"/>
</dbReference>
<dbReference type="EMBL" id="JBEXAC010000001">
    <property type="protein sequence ID" value="MET6998395.1"/>
    <property type="molecule type" value="Genomic_DNA"/>
</dbReference>
<evidence type="ECO:0000313" key="2">
    <source>
        <dbReference type="EMBL" id="MET6998395.1"/>
    </source>
</evidence>
<dbReference type="Gene3D" id="3.20.80.10">
    <property type="entry name" value="Regulatory factor, effector binding domain"/>
    <property type="match status" value="1"/>
</dbReference>
<keyword evidence="3" id="KW-1185">Reference proteome</keyword>
<reference evidence="2 3" key="1">
    <citation type="submission" date="2024-06" db="EMBL/GenBank/DDBJ databases">
        <title>Chitinophaga defluvii sp. nov., isolated from municipal sewage.</title>
        <authorList>
            <person name="Zhang L."/>
        </authorList>
    </citation>
    <scope>NUCLEOTIDE SEQUENCE [LARGE SCALE GENOMIC DNA]</scope>
    <source>
        <strain evidence="2 3">H8</strain>
    </source>
</reference>
<sequence length="172" mass="19535">MTRINRQVPRLVVRDEQPYLSIPIKVSLREWGKATALVGELIEWMEENNIPWAGPPFFRYWAIGNQDQPFDIEVGIPVETALPGNGRIIAGVIPAGTYATLIHTGNPDGLDQSLDILQIWGATQGLSWNNRKTGFTEIWGARFEFYLTDPAVQPNVEQWSVELAYQIREERD</sequence>
<comment type="caution">
    <text evidence="2">The sequence shown here is derived from an EMBL/GenBank/DDBJ whole genome shotgun (WGS) entry which is preliminary data.</text>
</comment>
<evidence type="ECO:0000259" key="1">
    <source>
        <dbReference type="SMART" id="SM00871"/>
    </source>
</evidence>